<dbReference type="SUPFAM" id="SSF69318">
    <property type="entry name" value="Integrin alpha N-terminal domain"/>
    <property type="match status" value="1"/>
</dbReference>
<dbReference type="EMBL" id="UINC01026971">
    <property type="protein sequence ID" value="SVB05385.1"/>
    <property type="molecule type" value="Genomic_DNA"/>
</dbReference>
<protein>
    <recommendedName>
        <fullName evidence="4">VCBS repeat-containing protein</fullName>
    </recommendedName>
</protein>
<name>A0A382AV45_9ZZZZ</name>
<reference evidence="3" key="1">
    <citation type="submission" date="2018-05" db="EMBL/GenBank/DDBJ databases">
        <authorList>
            <person name="Lanie J.A."/>
            <person name="Ng W.-L."/>
            <person name="Kazmierczak K.M."/>
            <person name="Andrzejewski T.M."/>
            <person name="Davidsen T.M."/>
            <person name="Wayne K.J."/>
            <person name="Tettelin H."/>
            <person name="Glass J.I."/>
            <person name="Rusch D."/>
            <person name="Podicherti R."/>
            <person name="Tsui H.-C.T."/>
            <person name="Winkler M.E."/>
        </authorList>
    </citation>
    <scope>NUCLEOTIDE SEQUENCE</scope>
</reference>
<dbReference type="InterPro" id="IPR028994">
    <property type="entry name" value="Integrin_alpha_N"/>
</dbReference>
<dbReference type="PANTHER" id="PTHR44103:SF1">
    <property type="entry name" value="PROPROTEIN CONVERTASE P"/>
    <property type="match status" value="1"/>
</dbReference>
<dbReference type="AlphaFoldDB" id="A0A382AV45"/>
<evidence type="ECO:0008006" key="4">
    <source>
        <dbReference type="Google" id="ProtNLM"/>
    </source>
</evidence>
<organism evidence="3">
    <name type="scientific">marine metagenome</name>
    <dbReference type="NCBI Taxonomy" id="408172"/>
    <lineage>
        <taxon>unclassified sequences</taxon>
        <taxon>metagenomes</taxon>
        <taxon>ecological metagenomes</taxon>
    </lineage>
</organism>
<dbReference type="Gene3D" id="2.130.10.130">
    <property type="entry name" value="Integrin alpha, N-terminal"/>
    <property type="match status" value="1"/>
</dbReference>
<dbReference type="PANTHER" id="PTHR44103">
    <property type="entry name" value="PROPROTEIN CONVERTASE P"/>
    <property type="match status" value="1"/>
</dbReference>
<dbReference type="Pfam" id="PF13517">
    <property type="entry name" value="FG-GAP_3"/>
    <property type="match status" value="3"/>
</dbReference>
<gene>
    <name evidence="3" type="ORF">METZ01_LOCUS158239</name>
</gene>
<sequence>MNEKWYTFTAVFMTWIFGFTLHDDLIPMTFNGEVLDKPFLGGFNRPKIQWIDWDEDGDLDLFLLDASGYMRFIENQGSPSLPDFKLITVSFQDILCRGWFYFADFNFDGYLDLMVQNSDDPDHVSFIKNIGGQLVFMAVLSDIGNGYVTSSSVMTPTFSDIDDDGDLDFFTGNMTGTLTYYENTGLLDGMPQFEFITNSWQDIYIVGGTRTDDRHGASAITFIDLDGDGDLDLSWGDYFQQSLYIIWNTGTLSEPFMNEVTTQYPPGNPIISAGQNMPTFADLDGDGDEDLYVTVLSGAYGNQLLNNFYYYENTGTDSSPEYVYITNNYFSLLDIFSNSSPELVDIDNDGDLDLFIANQYDLSETPWVGRIHFFKNTGNSNSPEYEEESTSLLDENMGQMLSPDFGDLDGD</sequence>
<proteinExistence type="predicted"/>
<feature type="region of interest" description="Disordered" evidence="2">
    <location>
        <begin position="379"/>
        <end position="411"/>
    </location>
</feature>
<keyword evidence="1" id="KW-0732">Signal</keyword>
<accession>A0A382AV45</accession>
<evidence type="ECO:0000313" key="3">
    <source>
        <dbReference type="EMBL" id="SVB05385.1"/>
    </source>
</evidence>
<feature type="non-terminal residue" evidence="3">
    <location>
        <position position="411"/>
    </location>
</feature>
<dbReference type="InterPro" id="IPR013517">
    <property type="entry name" value="FG-GAP"/>
</dbReference>
<evidence type="ECO:0000256" key="2">
    <source>
        <dbReference type="SAM" id="MobiDB-lite"/>
    </source>
</evidence>
<evidence type="ECO:0000256" key="1">
    <source>
        <dbReference type="ARBA" id="ARBA00022729"/>
    </source>
</evidence>